<dbReference type="InterPro" id="IPR029063">
    <property type="entry name" value="SAM-dependent_MTases_sf"/>
</dbReference>
<evidence type="ECO:0000313" key="11">
    <source>
        <dbReference type="EMBL" id="KAJ9584385.1"/>
    </source>
</evidence>
<dbReference type="EMBL" id="JASPKZ010007422">
    <property type="protein sequence ID" value="KAJ9584385.1"/>
    <property type="molecule type" value="Genomic_DNA"/>
</dbReference>
<evidence type="ECO:0000256" key="4">
    <source>
        <dbReference type="ARBA" id="ARBA00022490"/>
    </source>
</evidence>
<dbReference type="PANTHER" id="PTHR14614:SF39">
    <property type="entry name" value="HISTIDINE PROTEIN METHYLTRANSFERASE 1 HOMOLOG"/>
    <property type="match status" value="1"/>
</dbReference>
<dbReference type="GO" id="GO:0018064">
    <property type="term" value="F:protein-L-histidine N-tele-methyltransferase activity"/>
    <property type="evidence" value="ECO:0007669"/>
    <property type="project" value="UniProtKB-EC"/>
</dbReference>
<comment type="caution">
    <text evidence="11">The sequence shown here is derived from an EMBL/GenBank/DDBJ whole genome shotgun (WGS) entry which is preliminary data.</text>
</comment>
<reference evidence="11" key="2">
    <citation type="submission" date="2023-05" db="EMBL/GenBank/DDBJ databases">
        <authorList>
            <person name="Fouks B."/>
        </authorList>
    </citation>
    <scope>NUCLEOTIDE SEQUENCE</scope>
    <source>
        <strain evidence="11">Stay&amp;Tobe</strain>
        <tissue evidence="11">Testes</tissue>
    </source>
</reference>
<comment type="similarity">
    <text evidence="9">Belongs to the methyltransferase superfamily. METTL18 family.</text>
</comment>
<evidence type="ECO:0000256" key="6">
    <source>
        <dbReference type="ARBA" id="ARBA00022679"/>
    </source>
</evidence>
<evidence type="ECO:0000256" key="5">
    <source>
        <dbReference type="ARBA" id="ARBA00022603"/>
    </source>
</evidence>
<dbReference type="GO" id="GO:0032259">
    <property type="term" value="P:methylation"/>
    <property type="evidence" value="ECO:0007669"/>
    <property type="project" value="UniProtKB-KW"/>
</dbReference>
<keyword evidence="8" id="KW-0539">Nucleus</keyword>
<evidence type="ECO:0000313" key="12">
    <source>
        <dbReference type="Proteomes" id="UP001233999"/>
    </source>
</evidence>
<dbReference type="InterPro" id="IPR019410">
    <property type="entry name" value="Methyltransf_16"/>
</dbReference>
<dbReference type="GO" id="GO:0005634">
    <property type="term" value="C:nucleus"/>
    <property type="evidence" value="ECO:0007669"/>
    <property type="project" value="UniProtKB-SubCell"/>
</dbReference>
<protein>
    <recommendedName>
        <fullName evidence="3">protein-histidine N-methyltransferase</fullName>
        <ecNumber evidence="3">2.1.1.85</ecNumber>
    </recommendedName>
</protein>
<dbReference type="Proteomes" id="UP001233999">
    <property type="component" value="Unassembled WGS sequence"/>
</dbReference>
<evidence type="ECO:0000256" key="8">
    <source>
        <dbReference type="ARBA" id="ARBA00023242"/>
    </source>
</evidence>
<evidence type="ECO:0000256" key="9">
    <source>
        <dbReference type="ARBA" id="ARBA00038126"/>
    </source>
</evidence>
<dbReference type="AlphaFoldDB" id="A0AAD7ZPT7"/>
<dbReference type="GO" id="GO:0005737">
    <property type="term" value="C:cytoplasm"/>
    <property type="evidence" value="ECO:0007669"/>
    <property type="project" value="UniProtKB-SubCell"/>
</dbReference>
<proteinExistence type="inferred from homology"/>
<evidence type="ECO:0000256" key="3">
    <source>
        <dbReference type="ARBA" id="ARBA00012533"/>
    </source>
</evidence>
<evidence type="ECO:0000256" key="10">
    <source>
        <dbReference type="SAM" id="MobiDB-lite"/>
    </source>
</evidence>
<sequence length="276" mass="30642">MFRFGFSNSDEDSEVSAKSDTGVSGEVEWLPAAEIFPATTAAHVNQSTSTITCGKYQLKHVDPMTIPCDLVCEAERLHSDLLPAKYEGGLKIWECTSDLANYVLEEGVVLRGKRVLDLGCGAGILGILAMHLGASTVHFQDYNSSVLTSTTIPNMILNCAELQDMVSTRFFSGDWTSFVQLLEKENNKYDCILTSETIYNPDNHAKLLNVFNNCLHNHGHVYLAAKTYYFGVGGGTRQFETLIAEDGVFKSTVCWRCSKGVQREILQITFNRELKE</sequence>
<keyword evidence="6" id="KW-0808">Transferase</keyword>
<keyword evidence="12" id="KW-1185">Reference proteome</keyword>
<gene>
    <name evidence="11" type="ORF">L9F63_021279</name>
</gene>
<dbReference type="CDD" id="cd02440">
    <property type="entry name" value="AdoMet_MTases"/>
    <property type="match status" value="1"/>
</dbReference>
<evidence type="ECO:0000256" key="1">
    <source>
        <dbReference type="ARBA" id="ARBA00004123"/>
    </source>
</evidence>
<dbReference type="Pfam" id="PF10294">
    <property type="entry name" value="Methyltransf_16"/>
    <property type="match status" value="1"/>
</dbReference>
<dbReference type="EC" id="2.1.1.85" evidence="3"/>
<accession>A0AAD7ZPT7</accession>
<dbReference type="SUPFAM" id="SSF53335">
    <property type="entry name" value="S-adenosyl-L-methionine-dependent methyltransferases"/>
    <property type="match status" value="1"/>
</dbReference>
<keyword evidence="7" id="KW-0949">S-adenosyl-L-methionine</keyword>
<dbReference type="Gene3D" id="3.40.50.150">
    <property type="entry name" value="Vaccinia Virus protein VP39"/>
    <property type="match status" value="1"/>
</dbReference>
<feature type="region of interest" description="Disordered" evidence="10">
    <location>
        <begin position="1"/>
        <end position="20"/>
    </location>
</feature>
<name>A0AAD7ZPT7_DIPPU</name>
<evidence type="ECO:0000256" key="2">
    <source>
        <dbReference type="ARBA" id="ARBA00004496"/>
    </source>
</evidence>
<comment type="subcellular location">
    <subcellularLocation>
        <location evidence="2">Cytoplasm</location>
    </subcellularLocation>
    <subcellularLocation>
        <location evidence="1">Nucleus</location>
    </subcellularLocation>
</comment>
<dbReference type="PANTHER" id="PTHR14614">
    <property type="entry name" value="HEPATOCELLULAR CARCINOMA-ASSOCIATED ANTIGEN"/>
    <property type="match status" value="1"/>
</dbReference>
<keyword evidence="4" id="KW-0963">Cytoplasm</keyword>
<evidence type="ECO:0000256" key="7">
    <source>
        <dbReference type="ARBA" id="ARBA00022691"/>
    </source>
</evidence>
<reference evidence="11" key="1">
    <citation type="journal article" date="2023" name="IScience">
        <title>Live-bearing cockroach genome reveals convergent evolutionary mechanisms linked to viviparity in insects and beyond.</title>
        <authorList>
            <person name="Fouks B."/>
            <person name="Harrison M.C."/>
            <person name="Mikhailova A.A."/>
            <person name="Marchal E."/>
            <person name="English S."/>
            <person name="Carruthers M."/>
            <person name="Jennings E.C."/>
            <person name="Chiamaka E.L."/>
            <person name="Frigard R.A."/>
            <person name="Pippel M."/>
            <person name="Attardo G.M."/>
            <person name="Benoit J.B."/>
            <person name="Bornberg-Bauer E."/>
            <person name="Tobe S.S."/>
        </authorList>
    </citation>
    <scope>NUCLEOTIDE SEQUENCE</scope>
    <source>
        <strain evidence="11">Stay&amp;Tobe</strain>
    </source>
</reference>
<keyword evidence="5" id="KW-0489">Methyltransferase</keyword>
<organism evidence="11 12">
    <name type="scientific">Diploptera punctata</name>
    <name type="common">Pacific beetle cockroach</name>
    <dbReference type="NCBI Taxonomy" id="6984"/>
    <lineage>
        <taxon>Eukaryota</taxon>
        <taxon>Metazoa</taxon>
        <taxon>Ecdysozoa</taxon>
        <taxon>Arthropoda</taxon>
        <taxon>Hexapoda</taxon>
        <taxon>Insecta</taxon>
        <taxon>Pterygota</taxon>
        <taxon>Neoptera</taxon>
        <taxon>Polyneoptera</taxon>
        <taxon>Dictyoptera</taxon>
        <taxon>Blattodea</taxon>
        <taxon>Blaberoidea</taxon>
        <taxon>Blaberidae</taxon>
        <taxon>Diplopterinae</taxon>
        <taxon>Diploptera</taxon>
    </lineage>
</organism>